<dbReference type="PANTHER" id="PTHR43498">
    <property type="entry name" value="FERREDOXIN:COB-COM HETERODISULFIDE REDUCTASE SUBUNIT A"/>
    <property type="match status" value="1"/>
</dbReference>
<dbReference type="Gene3D" id="3.50.50.60">
    <property type="entry name" value="FAD/NAD(P)-binding domain"/>
    <property type="match status" value="1"/>
</dbReference>
<evidence type="ECO:0000313" key="7">
    <source>
        <dbReference type="Proteomes" id="UP000028525"/>
    </source>
</evidence>
<dbReference type="Proteomes" id="UP000028525">
    <property type="component" value="Unassembled WGS sequence"/>
</dbReference>
<evidence type="ECO:0000256" key="5">
    <source>
        <dbReference type="ARBA" id="ARBA00023014"/>
    </source>
</evidence>
<dbReference type="PANTHER" id="PTHR43498:SF1">
    <property type="entry name" value="COB--COM HETERODISULFIDE REDUCTASE IRON-SULFUR SUBUNIT A"/>
    <property type="match status" value="1"/>
</dbReference>
<protein>
    <submittedName>
        <fullName evidence="6">Pyridine nucleotide-disulfide oxidoreductase</fullName>
    </submittedName>
</protein>
<keyword evidence="2" id="KW-0479">Metal-binding</keyword>
<keyword evidence="4" id="KW-0408">Iron</keyword>
<dbReference type="InterPro" id="IPR039650">
    <property type="entry name" value="HdrA-like"/>
</dbReference>
<reference evidence="6 7" key="1">
    <citation type="submission" date="2014-07" db="EMBL/GenBank/DDBJ databases">
        <title>Draft genome of Clostridium celerecrescens 152B isolated from sediments associated with methane hydrate from Krishna Godavari basin.</title>
        <authorList>
            <person name="Honkalas V.S."/>
            <person name="Dabir A.P."/>
            <person name="Arora P."/>
            <person name="Dhakephalkar P.K."/>
        </authorList>
    </citation>
    <scope>NUCLEOTIDE SEQUENCE [LARGE SCALE GENOMIC DNA]</scope>
    <source>
        <strain evidence="6 7">152B</strain>
    </source>
</reference>
<dbReference type="GO" id="GO:0046872">
    <property type="term" value="F:metal ion binding"/>
    <property type="evidence" value="ECO:0007669"/>
    <property type="project" value="UniProtKB-KW"/>
</dbReference>
<dbReference type="Pfam" id="PF12831">
    <property type="entry name" value="FAD_oxidored"/>
    <property type="match status" value="1"/>
</dbReference>
<keyword evidence="7" id="KW-1185">Reference proteome</keyword>
<dbReference type="PRINTS" id="PR00411">
    <property type="entry name" value="PNDRDTASEI"/>
</dbReference>
<keyword evidence="1" id="KW-0004">4Fe-4S</keyword>
<keyword evidence="5" id="KW-0411">Iron-sulfur</keyword>
<keyword evidence="3" id="KW-0560">Oxidoreductase</keyword>
<evidence type="ECO:0000256" key="4">
    <source>
        <dbReference type="ARBA" id="ARBA00023004"/>
    </source>
</evidence>
<organism evidence="6 7">
    <name type="scientific">Lacrimispora celerecrescens</name>
    <dbReference type="NCBI Taxonomy" id="29354"/>
    <lineage>
        <taxon>Bacteria</taxon>
        <taxon>Bacillati</taxon>
        <taxon>Bacillota</taxon>
        <taxon>Clostridia</taxon>
        <taxon>Lachnospirales</taxon>
        <taxon>Lachnospiraceae</taxon>
        <taxon>Lacrimispora</taxon>
    </lineage>
</organism>
<dbReference type="GO" id="GO:0051539">
    <property type="term" value="F:4 iron, 4 sulfur cluster binding"/>
    <property type="evidence" value="ECO:0007669"/>
    <property type="project" value="UniProtKB-KW"/>
</dbReference>
<evidence type="ECO:0000256" key="2">
    <source>
        <dbReference type="ARBA" id="ARBA00022723"/>
    </source>
</evidence>
<dbReference type="SUPFAM" id="SSF51905">
    <property type="entry name" value="FAD/NAD(P)-binding domain"/>
    <property type="match status" value="1"/>
</dbReference>
<dbReference type="EMBL" id="JPME01000015">
    <property type="protein sequence ID" value="KEZ89588.1"/>
    <property type="molecule type" value="Genomic_DNA"/>
</dbReference>
<dbReference type="InterPro" id="IPR036188">
    <property type="entry name" value="FAD/NAD-bd_sf"/>
</dbReference>
<comment type="caution">
    <text evidence="6">The sequence shown here is derived from an EMBL/GenBank/DDBJ whole genome shotgun (WGS) entry which is preliminary data.</text>
</comment>
<evidence type="ECO:0000256" key="3">
    <source>
        <dbReference type="ARBA" id="ARBA00023002"/>
    </source>
</evidence>
<dbReference type="RefSeq" id="WP_038281534.1">
    <property type="nucleotide sequence ID" value="NZ_JPME01000015.1"/>
</dbReference>
<evidence type="ECO:0000256" key="1">
    <source>
        <dbReference type="ARBA" id="ARBA00022485"/>
    </source>
</evidence>
<evidence type="ECO:0000313" key="6">
    <source>
        <dbReference type="EMBL" id="KEZ89588.1"/>
    </source>
</evidence>
<dbReference type="STRING" id="29354.IO98_12870"/>
<dbReference type="OrthoDB" id="9759982at2"/>
<dbReference type="AlphaFoldDB" id="A0A084JKV4"/>
<dbReference type="GO" id="GO:0016491">
    <property type="term" value="F:oxidoreductase activity"/>
    <property type="evidence" value="ECO:0007669"/>
    <property type="project" value="UniProtKB-KW"/>
</dbReference>
<proteinExistence type="predicted"/>
<gene>
    <name evidence="6" type="ORF">IO98_12870</name>
</gene>
<sequence>MKYITENKREIPVIREVDVLVLGGGPAGIGAAVAAAREGAVTMLVEQAGDVGGIATAGLMSHWTGSTEGGFYEEILSRSAEFSGEGRQIINPERLKTVFLRMLMEAGVSLRLYTFASDVIMEGNVIKGVILESKSGREAVLAKIVIDATGDGDIGAKAGAPYFKGREDDGLMQPATIMFKVAGVDEERGVFPGGFEESFDLPDGDLQELGKKHLPEPAGHVLLYKTTLPGVVTCNMTNCTGVDGTNAEDLTKATLVCREQIDKIVAFLRRYVPGFENCYIISSASLVGIRETRHFKGVETIRPQDILEARVFDNWVVAKACFNFDVHNLTGNGLDETGSQKHFPQTKGYTIPYGCFVPLEIDNLYLAGRNISGTHMAHSNYRVMPICANMGQAVGIAAAMCAASETAPRDLEVKKIQSRLMELGVNP</sequence>
<accession>A0A084JKV4</accession>
<name>A0A084JKV4_9FIRM</name>